<feature type="compositionally biased region" description="Polar residues" evidence="1">
    <location>
        <begin position="408"/>
        <end position="418"/>
    </location>
</feature>
<sequence>MSSLASAISHPLTPSNQNTAAPRPPPLNDLATQPPRKRKRALQPDDSTNPLPQPFEEMMKKSVLELSKEAQENSKGAMSEDDRQFFLEYYTEQRQMLIIKAIERGVSMPMVDGFLGKRIALKEPSGWNNFMKTEEVRELFRDSKYPPLIFSVTSSLNHLLTAGTGVNDGEAMKKASEMWNRLTDVEKKAYASVTSQLTEEDEVLDEASGAQKPPATREIPHLRSTVSFRKASEEVEHHMDAWLEQFMRSTPGATPFLQFSLDKDQTKHYPARFQSYITGHSEVELAAMAKNKKNKRRVKNGMTVTDRMNNLIDEKTSSIFQNWLWTNTDARLADRGYKVVLAPNATIDIEWIKTPSRFLSGQDIQMLHLDLDNQLIDLVRIPRVPLPKRQKKITSRRSSPGDDARSSGAMNDGTNQDNYGVGRDGPTCTSNS</sequence>
<organism evidence="2 4">
    <name type="scientific">Puccinia graminis f. sp. tritici</name>
    <dbReference type="NCBI Taxonomy" id="56615"/>
    <lineage>
        <taxon>Eukaryota</taxon>
        <taxon>Fungi</taxon>
        <taxon>Dikarya</taxon>
        <taxon>Basidiomycota</taxon>
        <taxon>Pucciniomycotina</taxon>
        <taxon>Pucciniomycetes</taxon>
        <taxon>Pucciniales</taxon>
        <taxon>Pucciniaceae</taxon>
        <taxon>Puccinia</taxon>
    </lineage>
</organism>
<feature type="compositionally biased region" description="Polar residues" evidence="1">
    <location>
        <begin position="1"/>
        <end position="20"/>
    </location>
</feature>
<feature type="region of interest" description="Disordered" evidence="1">
    <location>
        <begin position="387"/>
        <end position="432"/>
    </location>
</feature>
<dbReference type="AlphaFoldDB" id="A0A5B0MRN5"/>
<reference evidence="2 4" key="1">
    <citation type="submission" date="2019-05" db="EMBL/GenBank/DDBJ databases">
        <title>Emergence of the Ug99 lineage of the wheat stem rust pathogen through somatic hybridization.</title>
        <authorList>
            <person name="Li F."/>
            <person name="Upadhyaya N.M."/>
            <person name="Sperschneider J."/>
            <person name="Matny O."/>
            <person name="Nguyen-Phuc H."/>
            <person name="Mago R."/>
            <person name="Raley C."/>
            <person name="Miller M.E."/>
            <person name="Silverstein K.A.T."/>
            <person name="Henningsen E."/>
            <person name="Hirsch C.D."/>
            <person name="Visser B."/>
            <person name="Pretorius Z.A."/>
            <person name="Steffenson B.J."/>
            <person name="Schwessinger B."/>
            <person name="Dodds P.N."/>
            <person name="Figueroa M."/>
        </authorList>
    </citation>
    <scope>NUCLEOTIDE SEQUENCE [LARGE SCALE GENOMIC DNA]</scope>
    <source>
        <strain evidence="2 4">Ug99</strain>
    </source>
</reference>
<dbReference type="EMBL" id="VDEP01000271">
    <property type="protein sequence ID" value="KAA1115993.1"/>
    <property type="molecule type" value="Genomic_DNA"/>
</dbReference>
<proteinExistence type="predicted"/>
<dbReference type="Proteomes" id="UP000325313">
    <property type="component" value="Unassembled WGS sequence"/>
</dbReference>
<gene>
    <name evidence="2" type="ORF">PGTUg99_010229</name>
    <name evidence="3" type="ORF">PGTUg99_031067</name>
</gene>
<evidence type="ECO:0000256" key="1">
    <source>
        <dbReference type="SAM" id="MobiDB-lite"/>
    </source>
</evidence>
<evidence type="ECO:0000313" key="3">
    <source>
        <dbReference type="EMBL" id="KAA1115993.1"/>
    </source>
</evidence>
<comment type="caution">
    <text evidence="2">The sequence shown here is derived from an EMBL/GenBank/DDBJ whole genome shotgun (WGS) entry which is preliminary data.</text>
</comment>
<name>A0A5B0MRN5_PUCGR</name>
<feature type="region of interest" description="Disordered" evidence="1">
    <location>
        <begin position="200"/>
        <end position="219"/>
    </location>
</feature>
<accession>A0A5B0MRN5</accession>
<evidence type="ECO:0000313" key="4">
    <source>
        <dbReference type="Proteomes" id="UP000325313"/>
    </source>
</evidence>
<evidence type="ECO:0000313" key="2">
    <source>
        <dbReference type="EMBL" id="KAA1078754.1"/>
    </source>
</evidence>
<feature type="region of interest" description="Disordered" evidence="1">
    <location>
        <begin position="1"/>
        <end position="55"/>
    </location>
</feature>
<protein>
    <submittedName>
        <fullName evidence="2">Uncharacterized protein</fullName>
    </submittedName>
</protein>
<dbReference type="EMBL" id="VDEP01000447">
    <property type="protein sequence ID" value="KAA1078754.1"/>
    <property type="molecule type" value="Genomic_DNA"/>
</dbReference>